<dbReference type="SUPFAM" id="SSF49464">
    <property type="entry name" value="Carboxypeptidase regulatory domain-like"/>
    <property type="match status" value="1"/>
</dbReference>
<name>A0ABS8Q0I6_9BACT</name>
<dbReference type="EMBL" id="JAJNEC010000007">
    <property type="protein sequence ID" value="MCD2425676.1"/>
    <property type="molecule type" value="Genomic_DNA"/>
</dbReference>
<keyword evidence="4" id="KW-1185">Reference proteome</keyword>
<evidence type="ECO:0000259" key="2">
    <source>
        <dbReference type="Pfam" id="PF14905"/>
    </source>
</evidence>
<reference evidence="3 4" key="1">
    <citation type="submission" date="2021-11" db="EMBL/GenBank/DDBJ databases">
        <title>Genomic of Niabella pedocola.</title>
        <authorList>
            <person name="Wu T."/>
        </authorList>
    </citation>
    <scope>NUCLEOTIDE SEQUENCE [LARGE SCALE GENOMIC DNA]</scope>
    <source>
        <strain evidence="3 4">JCM 31011</strain>
    </source>
</reference>
<feature type="region of interest" description="Disordered" evidence="1">
    <location>
        <begin position="371"/>
        <end position="434"/>
    </location>
</feature>
<feature type="domain" description="Outer membrane protein beta-barrel" evidence="2">
    <location>
        <begin position="597"/>
        <end position="796"/>
    </location>
</feature>
<dbReference type="SUPFAM" id="SSF56935">
    <property type="entry name" value="Porins"/>
    <property type="match status" value="1"/>
</dbReference>
<evidence type="ECO:0000313" key="4">
    <source>
        <dbReference type="Proteomes" id="UP001199816"/>
    </source>
</evidence>
<comment type="caution">
    <text evidence="3">The sequence shown here is derived from an EMBL/GenBank/DDBJ whole genome shotgun (WGS) entry which is preliminary data.</text>
</comment>
<feature type="compositionally biased region" description="Polar residues" evidence="1">
    <location>
        <begin position="373"/>
        <end position="431"/>
    </location>
</feature>
<accession>A0ABS8Q0I6</accession>
<organism evidence="3 4">
    <name type="scientific">Niabella pedocola</name>
    <dbReference type="NCBI Taxonomy" id="1752077"/>
    <lineage>
        <taxon>Bacteria</taxon>
        <taxon>Pseudomonadati</taxon>
        <taxon>Bacteroidota</taxon>
        <taxon>Chitinophagia</taxon>
        <taxon>Chitinophagales</taxon>
        <taxon>Chitinophagaceae</taxon>
        <taxon>Niabella</taxon>
    </lineage>
</organism>
<protein>
    <submittedName>
        <fullName evidence="3">Outer membrane beta-barrel protein</fullName>
    </submittedName>
</protein>
<dbReference type="Pfam" id="PF14905">
    <property type="entry name" value="OMP_b-brl_3"/>
    <property type="match status" value="1"/>
</dbReference>
<dbReference type="RefSeq" id="WP_231008229.1">
    <property type="nucleotide sequence ID" value="NZ_JAJNEC010000007.1"/>
</dbReference>
<dbReference type="InterPro" id="IPR041700">
    <property type="entry name" value="OMP_b-brl_3"/>
</dbReference>
<dbReference type="Proteomes" id="UP001199816">
    <property type="component" value="Unassembled WGS sequence"/>
</dbReference>
<dbReference type="InterPro" id="IPR008969">
    <property type="entry name" value="CarboxyPept-like_regulatory"/>
</dbReference>
<proteinExistence type="predicted"/>
<sequence>MIILLLFQLASFAQNKGSIKGTVLSSIDSSALPSATVTVFKKADSSAIDYQITTEQGFFEIKALPLKTPLYISVSHTGFVSFIKDLYLDSATNTITFNRINLISDTGQVLEEVTVKTVAPVTINGDTLEINPAGIRLDSTEVAEEVLLRTPGVAQWLDSSITVNGKRVKKIYVDGRPFFDGSFNMALKNLPKHAIEKIQVYQERDLYKQKIEDIQKDTTVVMNIKLKPNKRKGYFGTVTASTGTNKSYGGNTSMQLYNKKTNLGLNANVNTIKKALGEIEPVLQNKDLNIQNNWTSGISLRKSFNEASDFFNEKSFNGQYYISGNRNSSINNRTTVRTLGDTRFTDVSNGYGLSRLLSQSLRGEYNARKKEQSFSTNVSYRRTNSSSASEANVTSYRNDSTLASRSNNTSQTESAGNDFSLNGNYSNTSVNEDPDAKNFSATYSVSYGNTISNSNTYSRFEALADSIYTNLYDRKYVTRNSNLNGSLGLNYGGLRQLLLKDHNFWNINMGLNNHIQYSGAEINALVSDRDTLTHLYTRNPGLSNLSSTSNINNRTGFQLEKTFSKTITDRFQRTIRISTNLQNQLLYQKNVSTLSYRNRTFVYNFFTPTSGISYNYSKIQGPNINMNLTHSSTATAPTIDQLYPIQDSAADRYHMTVGNPYLKSRLNNTYNFNFSYNNNGGFETKYSYNTAFNMGYNKERNGISDSTIYDGNGGSTSYFINTPGTKTFNAGLNAGLSLTFKKATFQVNTNGGYTNGSIYYTAGSGSNSSFNSGISMNVSYPVRKNIYQFNYSGNWGSSQGPQYIDGDLLTYRNDRRNHYFAVSFNAPGIIEVSVQQSISGTNAEQFGGRSAYTPTKTQSFNTTARATLKVPKNFTLGNSFRYSKNISVNRQPIQNINWDAYASYAFPKKKKMFETRVSVFNILGQNQAVNSYSNGSTTTTSVSQGLQRYFQLTLSYFPKQFGGRAR</sequence>
<evidence type="ECO:0000256" key="1">
    <source>
        <dbReference type="SAM" id="MobiDB-lite"/>
    </source>
</evidence>
<evidence type="ECO:0000313" key="3">
    <source>
        <dbReference type="EMBL" id="MCD2425676.1"/>
    </source>
</evidence>
<gene>
    <name evidence="3" type="ORF">LQ567_23025</name>
</gene>